<dbReference type="OrthoDB" id="3268468at2"/>
<proteinExistence type="predicted"/>
<reference evidence="1 2" key="1">
    <citation type="submission" date="2019-06" db="EMBL/GenBank/DDBJ databases">
        <title>Sequencing the genomes of 1000 actinobacteria strains.</title>
        <authorList>
            <person name="Klenk H.-P."/>
        </authorList>
    </citation>
    <scope>NUCLEOTIDE SEQUENCE [LARGE SCALE GENOMIC DNA]</scope>
    <source>
        <strain evidence="1 2">DSM 21776</strain>
    </source>
</reference>
<gene>
    <name evidence="1" type="ORF">FHX52_3566</name>
</gene>
<dbReference type="InterPro" id="IPR021456">
    <property type="entry name" value="DUF3107"/>
</dbReference>
<name>A0A543PRY0_9MICO</name>
<dbReference type="EMBL" id="VFQF01000002">
    <property type="protein sequence ID" value="TQN46836.1"/>
    <property type="molecule type" value="Genomic_DNA"/>
</dbReference>
<dbReference type="Pfam" id="PF11305">
    <property type="entry name" value="DUF3107"/>
    <property type="match status" value="1"/>
</dbReference>
<protein>
    <submittedName>
        <fullName evidence="1">Uncharacterized protein DUF3107</fullName>
    </submittedName>
</protein>
<dbReference type="RefSeq" id="WP_141823572.1">
    <property type="nucleotide sequence ID" value="NZ_BAAAQC010000012.1"/>
</dbReference>
<accession>A0A543PRY0</accession>
<evidence type="ECO:0000313" key="2">
    <source>
        <dbReference type="Proteomes" id="UP000320085"/>
    </source>
</evidence>
<comment type="caution">
    <text evidence="1">The sequence shown here is derived from an EMBL/GenBank/DDBJ whole genome shotgun (WGS) entry which is preliminary data.</text>
</comment>
<organism evidence="1 2">
    <name type="scientific">Humibacillus xanthopallidus</name>
    <dbReference type="NCBI Taxonomy" id="412689"/>
    <lineage>
        <taxon>Bacteria</taxon>
        <taxon>Bacillati</taxon>
        <taxon>Actinomycetota</taxon>
        <taxon>Actinomycetes</taxon>
        <taxon>Micrococcales</taxon>
        <taxon>Intrasporangiaceae</taxon>
        <taxon>Humibacillus</taxon>
    </lineage>
</organism>
<sequence length="73" mass="7580">MDIRIGVQNVAREIAFETTQSTDEIVAAVKAALDSDVLELVDDKGGRIIVPSASIGYVTTGAERRAGVGFGAS</sequence>
<dbReference type="Proteomes" id="UP000320085">
    <property type="component" value="Unassembled WGS sequence"/>
</dbReference>
<dbReference type="AlphaFoldDB" id="A0A543PRY0"/>
<evidence type="ECO:0000313" key="1">
    <source>
        <dbReference type="EMBL" id="TQN46836.1"/>
    </source>
</evidence>